<dbReference type="KEGG" id="kle:AO703_12090"/>
<reference evidence="3" key="1">
    <citation type="submission" date="2015-10" db="EMBL/GenBank/DDBJ databases">
        <title>Complete Genome Sequencing of Klebsiella sp. strain G5.</title>
        <authorList>
            <person name="Chan K.-G."/>
            <person name="Chen J.-W."/>
        </authorList>
    </citation>
    <scope>NUCLEOTIDE SEQUENCE [LARGE SCALE GENOMIC DNA]</scope>
    <source>
        <strain evidence="3">G5</strain>
    </source>
</reference>
<sequence length="213" mass="24249">MYSDLFSLDERVRTAQVNLGNEITNHSARVKIMASARQRLSFKNNDDPLVYYLISGEIELCNINNNLIIANINHSAVLGLSTIFSACECCYIKAVSDIELSCMKLSDLVALVEDKLLWKDVSAILTWYLSIYYVRDELASKTSSYGIVKTYLEMLWEQHRESLDEISIFDFILNRAAVSRSSLNKILKELSDGGYVKINRGRLVYLKKLPPGY</sequence>
<dbReference type="InterPro" id="IPR041687">
    <property type="entry name" value="HTH_46"/>
</dbReference>
<dbReference type="OrthoDB" id="6563600at2"/>
<protein>
    <recommendedName>
        <fullName evidence="1">IprA winged helix-turn-helix domain-containing protein</fullName>
    </recommendedName>
</protein>
<dbReference type="InterPro" id="IPR018490">
    <property type="entry name" value="cNMP-bd_dom_sf"/>
</dbReference>
<evidence type="ECO:0000313" key="3">
    <source>
        <dbReference type="Proteomes" id="UP000069162"/>
    </source>
</evidence>
<dbReference type="InterPro" id="IPR014710">
    <property type="entry name" value="RmlC-like_jellyroll"/>
</dbReference>
<dbReference type="Proteomes" id="UP000069162">
    <property type="component" value="Chromosome"/>
</dbReference>
<dbReference type="Pfam" id="PF15977">
    <property type="entry name" value="HTH_46"/>
    <property type="match status" value="1"/>
</dbReference>
<feature type="domain" description="IprA winged helix-turn-helix" evidence="1">
    <location>
        <begin position="144"/>
        <end position="210"/>
    </location>
</feature>
<dbReference type="AlphaFoldDB" id="A0A806XDX0"/>
<gene>
    <name evidence="2" type="ORF">AO703_12090</name>
</gene>
<name>A0A806XDX0_9ENTR</name>
<evidence type="ECO:0000313" key="2">
    <source>
        <dbReference type="EMBL" id="ALR77009.1"/>
    </source>
</evidence>
<dbReference type="SUPFAM" id="SSF51206">
    <property type="entry name" value="cAMP-binding domain-like"/>
    <property type="match status" value="1"/>
</dbReference>
<dbReference type="EMBL" id="CP012871">
    <property type="protein sequence ID" value="ALR77009.1"/>
    <property type="molecule type" value="Genomic_DNA"/>
</dbReference>
<evidence type="ECO:0000259" key="1">
    <source>
        <dbReference type="Pfam" id="PF15977"/>
    </source>
</evidence>
<dbReference type="Gene3D" id="2.60.120.10">
    <property type="entry name" value="Jelly Rolls"/>
    <property type="match status" value="1"/>
</dbReference>
<accession>A0A806XDX0</accession>
<dbReference type="RefSeq" id="WP_013366014.1">
    <property type="nucleotide sequence ID" value="NZ_CP012871.1"/>
</dbReference>
<proteinExistence type="predicted"/>
<organism evidence="2 3">
    <name type="scientific">[Enterobacter] lignolyticus</name>
    <dbReference type="NCBI Taxonomy" id="1334193"/>
    <lineage>
        <taxon>Bacteria</taxon>
        <taxon>Pseudomonadati</taxon>
        <taxon>Pseudomonadota</taxon>
        <taxon>Gammaproteobacteria</taxon>
        <taxon>Enterobacterales</taxon>
        <taxon>Enterobacteriaceae</taxon>
        <taxon>Pluralibacter</taxon>
    </lineage>
</organism>